<evidence type="ECO:0000313" key="3">
    <source>
        <dbReference type="Proteomes" id="UP000799444"/>
    </source>
</evidence>
<organism evidence="2 3">
    <name type="scientific">Polyplosphaeria fusca</name>
    <dbReference type="NCBI Taxonomy" id="682080"/>
    <lineage>
        <taxon>Eukaryota</taxon>
        <taxon>Fungi</taxon>
        <taxon>Dikarya</taxon>
        <taxon>Ascomycota</taxon>
        <taxon>Pezizomycotina</taxon>
        <taxon>Dothideomycetes</taxon>
        <taxon>Pleosporomycetidae</taxon>
        <taxon>Pleosporales</taxon>
        <taxon>Tetraplosphaeriaceae</taxon>
        <taxon>Polyplosphaeria</taxon>
    </lineage>
</organism>
<accession>A0A9P4QYZ0</accession>
<feature type="chain" id="PRO_5040412688" evidence="1">
    <location>
        <begin position="20"/>
        <end position="79"/>
    </location>
</feature>
<evidence type="ECO:0000256" key="1">
    <source>
        <dbReference type="SAM" id="SignalP"/>
    </source>
</evidence>
<gene>
    <name evidence="2" type="ORF">EJ04DRAFT_159952</name>
</gene>
<protein>
    <submittedName>
        <fullName evidence="2">Uncharacterized protein</fullName>
    </submittedName>
</protein>
<keyword evidence="3" id="KW-1185">Reference proteome</keyword>
<name>A0A9P4QYZ0_9PLEO</name>
<feature type="signal peptide" evidence="1">
    <location>
        <begin position="1"/>
        <end position="19"/>
    </location>
</feature>
<dbReference type="EMBL" id="ML996125">
    <property type="protein sequence ID" value="KAF2736458.1"/>
    <property type="molecule type" value="Genomic_DNA"/>
</dbReference>
<dbReference type="Proteomes" id="UP000799444">
    <property type="component" value="Unassembled WGS sequence"/>
</dbReference>
<proteinExistence type="predicted"/>
<dbReference type="AlphaFoldDB" id="A0A9P4QYZ0"/>
<keyword evidence="1" id="KW-0732">Signal</keyword>
<evidence type="ECO:0000313" key="2">
    <source>
        <dbReference type="EMBL" id="KAF2736458.1"/>
    </source>
</evidence>
<reference evidence="2" key="1">
    <citation type="journal article" date="2020" name="Stud. Mycol.">
        <title>101 Dothideomycetes genomes: a test case for predicting lifestyles and emergence of pathogens.</title>
        <authorList>
            <person name="Haridas S."/>
            <person name="Albert R."/>
            <person name="Binder M."/>
            <person name="Bloem J."/>
            <person name="Labutti K."/>
            <person name="Salamov A."/>
            <person name="Andreopoulos B."/>
            <person name="Baker S."/>
            <person name="Barry K."/>
            <person name="Bills G."/>
            <person name="Bluhm B."/>
            <person name="Cannon C."/>
            <person name="Castanera R."/>
            <person name="Culley D."/>
            <person name="Daum C."/>
            <person name="Ezra D."/>
            <person name="Gonzalez J."/>
            <person name="Henrissat B."/>
            <person name="Kuo A."/>
            <person name="Liang C."/>
            <person name="Lipzen A."/>
            <person name="Lutzoni F."/>
            <person name="Magnuson J."/>
            <person name="Mondo S."/>
            <person name="Nolan M."/>
            <person name="Ohm R."/>
            <person name="Pangilinan J."/>
            <person name="Park H.-J."/>
            <person name="Ramirez L."/>
            <person name="Alfaro M."/>
            <person name="Sun H."/>
            <person name="Tritt A."/>
            <person name="Yoshinaga Y."/>
            <person name="Zwiers L.-H."/>
            <person name="Turgeon B."/>
            <person name="Goodwin S."/>
            <person name="Spatafora J."/>
            <person name="Crous P."/>
            <person name="Grigoriev I."/>
        </authorList>
    </citation>
    <scope>NUCLEOTIDE SEQUENCE</scope>
    <source>
        <strain evidence="2">CBS 125425</strain>
    </source>
</reference>
<sequence length="79" mass="8797">MQLSSILYIFALGAAAVFASPSARNEIRQNCLDCELRVVDAGFCLNDDPCCWKDHVFREENQDVCGGCPIQREVSEQCP</sequence>
<comment type="caution">
    <text evidence="2">The sequence shown here is derived from an EMBL/GenBank/DDBJ whole genome shotgun (WGS) entry which is preliminary data.</text>
</comment>